<dbReference type="PANTHER" id="PTHR11649:SF13">
    <property type="entry name" value="ENGB-TYPE G DOMAIN-CONTAINING PROTEIN"/>
    <property type="match status" value="1"/>
</dbReference>
<evidence type="ECO:0000256" key="6">
    <source>
        <dbReference type="ARBA" id="ARBA00022842"/>
    </source>
</evidence>
<keyword evidence="9 10" id="KW-0131">Cell cycle</keyword>
<keyword evidence="3 10" id="KW-0132">Cell division</keyword>
<evidence type="ECO:0000256" key="10">
    <source>
        <dbReference type="HAMAP-Rule" id="MF_00321"/>
    </source>
</evidence>
<dbReference type="CDD" id="cd01876">
    <property type="entry name" value="YihA_EngB"/>
    <property type="match status" value="1"/>
</dbReference>
<evidence type="ECO:0000259" key="11">
    <source>
        <dbReference type="PROSITE" id="PS51706"/>
    </source>
</evidence>
<dbReference type="PROSITE" id="PS51706">
    <property type="entry name" value="G_ENGB"/>
    <property type="match status" value="1"/>
</dbReference>
<dbReference type="Gene3D" id="3.40.50.300">
    <property type="entry name" value="P-loop containing nucleotide triphosphate hydrolases"/>
    <property type="match status" value="1"/>
</dbReference>
<comment type="function">
    <text evidence="10">Necessary for normal cell division and for the maintenance of normal septation.</text>
</comment>
<keyword evidence="4" id="KW-0479">Metal-binding</keyword>
<dbReference type="PROSITE" id="PS51257">
    <property type="entry name" value="PROKAR_LIPOPROTEIN"/>
    <property type="match status" value="1"/>
</dbReference>
<evidence type="ECO:0000256" key="4">
    <source>
        <dbReference type="ARBA" id="ARBA00022723"/>
    </source>
</evidence>
<keyword evidence="7 10" id="KW-0342">GTP-binding</keyword>
<dbReference type="EMBL" id="CP075585">
    <property type="protein sequence ID" value="QZA58252.1"/>
    <property type="molecule type" value="Genomic_DNA"/>
</dbReference>
<dbReference type="InterPro" id="IPR006073">
    <property type="entry name" value="GTP-bd"/>
</dbReference>
<organism evidence="12 13">
    <name type="scientific">Candidatus Rhabdochlamydia porcellionis</name>
    <dbReference type="NCBI Taxonomy" id="225148"/>
    <lineage>
        <taxon>Bacteria</taxon>
        <taxon>Pseudomonadati</taxon>
        <taxon>Chlamydiota</taxon>
        <taxon>Chlamydiia</taxon>
        <taxon>Parachlamydiales</taxon>
        <taxon>Candidatus Rhabdochlamydiaceae</taxon>
        <taxon>Candidatus Rhabdochlamydia</taxon>
    </lineage>
</organism>
<evidence type="ECO:0000256" key="5">
    <source>
        <dbReference type="ARBA" id="ARBA00022741"/>
    </source>
</evidence>
<evidence type="ECO:0000256" key="1">
    <source>
        <dbReference type="ARBA" id="ARBA00001946"/>
    </source>
</evidence>
<accession>A0ABX8Z2B0</accession>
<evidence type="ECO:0000256" key="2">
    <source>
        <dbReference type="ARBA" id="ARBA00009638"/>
    </source>
</evidence>
<evidence type="ECO:0000313" key="12">
    <source>
        <dbReference type="EMBL" id="QZA58252.1"/>
    </source>
</evidence>
<keyword evidence="6" id="KW-0460">Magnesium</keyword>
<evidence type="ECO:0000256" key="9">
    <source>
        <dbReference type="ARBA" id="ARBA00023306"/>
    </source>
</evidence>
<dbReference type="HAMAP" id="MF_00321">
    <property type="entry name" value="GTPase_EngB"/>
    <property type="match status" value="1"/>
</dbReference>
<dbReference type="InterPro" id="IPR019987">
    <property type="entry name" value="GTP-bd_ribosome_bio_YsxC"/>
</dbReference>
<dbReference type="NCBIfam" id="TIGR03598">
    <property type="entry name" value="GTPase_YsxC"/>
    <property type="match status" value="1"/>
</dbReference>
<evidence type="ECO:0000256" key="3">
    <source>
        <dbReference type="ARBA" id="ARBA00022618"/>
    </source>
</evidence>
<protein>
    <recommendedName>
        <fullName evidence="10">Probable GTP-binding protein EngB</fullName>
    </recommendedName>
</protein>
<name>A0ABX8Z2B0_9BACT</name>
<comment type="similarity">
    <text evidence="2 10">Belongs to the TRAFAC class TrmE-Era-EngA-EngB-Septin-like GTPase superfamily. EngB GTPase family.</text>
</comment>
<dbReference type="InterPro" id="IPR027417">
    <property type="entry name" value="P-loop_NTPase"/>
</dbReference>
<dbReference type="PANTHER" id="PTHR11649">
    <property type="entry name" value="MSS1/TRME-RELATED GTP-BINDING PROTEIN"/>
    <property type="match status" value="1"/>
</dbReference>
<keyword evidence="5 10" id="KW-0547">Nucleotide-binding</keyword>
<evidence type="ECO:0000313" key="13">
    <source>
        <dbReference type="Proteomes" id="UP000822862"/>
    </source>
</evidence>
<comment type="cofactor">
    <cofactor evidence="1">
        <name>Mg(2+)</name>
        <dbReference type="ChEBI" id="CHEBI:18420"/>
    </cofactor>
</comment>
<feature type="domain" description="EngB-type G" evidence="11">
    <location>
        <begin position="32"/>
        <end position="208"/>
    </location>
</feature>
<keyword evidence="13" id="KW-1185">Reference proteome</keyword>
<dbReference type="SUPFAM" id="SSF52540">
    <property type="entry name" value="P-loop containing nucleoside triphosphate hydrolases"/>
    <property type="match status" value="1"/>
</dbReference>
<dbReference type="NCBIfam" id="TIGR00231">
    <property type="entry name" value="small_GTP"/>
    <property type="match status" value="1"/>
</dbReference>
<keyword evidence="8 10" id="KW-0717">Septation</keyword>
<proteinExistence type="inferred from homology"/>
<dbReference type="InterPro" id="IPR030393">
    <property type="entry name" value="G_ENGB_dom"/>
</dbReference>
<gene>
    <name evidence="10" type="primary">engB</name>
    <name evidence="12" type="ORF">RHAB15C_0000123</name>
</gene>
<reference evidence="12 13" key="1">
    <citation type="submission" date="2021-05" db="EMBL/GenBank/DDBJ databases">
        <title>Ecology and evolution of chlamydial symbionts of arthropods.</title>
        <authorList>
            <person name="Halter T."/>
            <person name="Sixt B.S."/>
            <person name="Toenshoff E.R."/>
            <person name="Koestlbacher S."/>
            <person name="Schulz F."/>
            <person name="Kostanjsek R."/>
            <person name="Collingro A."/>
            <person name="Hendrickx F."/>
            <person name="Horn M."/>
        </authorList>
    </citation>
    <scope>NUCLEOTIDE SEQUENCE [LARGE SCALE GENOMIC DNA]</scope>
    <source>
        <strain evidence="12 13">15C</strain>
    </source>
</reference>
<dbReference type="InterPro" id="IPR005225">
    <property type="entry name" value="Small_GTP-bd"/>
</dbReference>
<dbReference type="Proteomes" id="UP000822862">
    <property type="component" value="Chromosome"/>
</dbReference>
<evidence type="ECO:0000256" key="8">
    <source>
        <dbReference type="ARBA" id="ARBA00023210"/>
    </source>
</evidence>
<sequence>MSKKSFFYNAQFITAAACVSDFPSINNPQKKPLKEVAIVGKSNVGKSSLINYLLNNYTIAKTSSKPGKTQTINFFTIDQQFLLVDLPGYGYARVDKKTKEKWSELIDLYLKTRSSLRLILFLVDIRRSFTEDDLNFIKWAHFYHKNLLIIFTKSDKLKIQEIKKQTYTASKILSSVSPMQSFEFLTCSIKKPQNRIALTEKIKSLLQEKS</sequence>
<evidence type="ECO:0000256" key="7">
    <source>
        <dbReference type="ARBA" id="ARBA00023134"/>
    </source>
</evidence>
<dbReference type="RefSeq" id="WP_194845928.1">
    <property type="nucleotide sequence ID" value="NZ_CP075585.1"/>
</dbReference>
<dbReference type="Pfam" id="PF01926">
    <property type="entry name" value="MMR_HSR1"/>
    <property type="match status" value="1"/>
</dbReference>